<dbReference type="NCBIfam" id="NF038353">
    <property type="entry name" value="FxLYD_dom"/>
    <property type="match status" value="1"/>
</dbReference>
<sequence>MSKLIIILLIILAVLAISGCTMDTTAEKTFGEKDPATSEDLFLVNATGEHYDRNGTEYYFVWGYVGNRAPVPAPNVEITAQFFSENGTLIGTNTTTPYRPKNIPEEGESYFYAGFRDPDQKIASYKISLSIK</sequence>
<dbReference type="Proteomes" id="UP000681041">
    <property type="component" value="Chromosome"/>
</dbReference>
<dbReference type="RefSeq" id="WP_211533560.1">
    <property type="nucleotide sequence ID" value="NZ_CP058560.1"/>
</dbReference>
<dbReference type="PROSITE" id="PS51257">
    <property type="entry name" value="PROKAR_LIPOPROTEIN"/>
    <property type="match status" value="1"/>
</dbReference>
<proteinExistence type="predicted"/>
<evidence type="ECO:0000313" key="2">
    <source>
        <dbReference type="Proteomes" id="UP000681041"/>
    </source>
</evidence>
<organism evidence="1 2">
    <name type="scientific">Methanobacterium alkalithermotolerans</name>
    <dbReference type="NCBI Taxonomy" id="2731220"/>
    <lineage>
        <taxon>Archaea</taxon>
        <taxon>Methanobacteriati</taxon>
        <taxon>Methanobacteriota</taxon>
        <taxon>Methanomada group</taxon>
        <taxon>Methanobacteria</taxon>
        <taxon>Methanobacteriales</taxon>
        <taxon>Methanobacteriaceae</taxon>
        <taxon>Methanobacterium</taxon>
    </lineage>
</organism>
<dbReference type="GeneID" id="64819487"/>
<dbReference type="EMBL" id="CP058560">
    <property type="protein sequence ID" value="QUH22616.1"/>
    <property type="molecule type" value="Genomic_DNA"/>
</dbReference>
<evidence type="ECO:0008006" key="3">
    <source>
        <dbReference type="Google" id="ProtNLM"/>
    </source>
</evidence>
<reference evidence="1" key="1">
    <citation type="submission" date="2020-07" db="EMBL/GenBank/DDBJ databases">
        <title>Methanobacterium. sp. MethCan genome.</title>
        <authorList>
            <person name="Postec A."/>
            <person name="Quemeneur M."/>
        </authorList>
    </citation>
    <scope>NUCLEOTIDE SEQUENCE</scope>
    <source>
        <strain evidence="1">MethCAN</strain>
    </source>
</reference>
<dbReference type="InterPro" id="IPR047676">
    <property type="entry name" value="FxLYD_dom"/>
</dbReference>
<accession>A0A8T8K2A0</accession>
<dbReference type="OrthoDB" id="71318at2157"/>
<dbReference type="KEGG" id="meme:HYG87_01945"/>
<dbReference type="AlphaFoldDB" id="A0A8T8K2A0"/>
<gene>
    <name evidence="1" type="ORF">HYG87_01945</name>
</gene>
<evidence type="ECO:0000313" key="1">
    <source>
        <dbReference type="EMBL" id="QUH22616.1"/>
    </source>
</evidence>
<name>A0A8T8K2A0_9EURY</name>
<keyword evidence="2" id="KW-1185">Reference proteome</keyword>
<protein>
    <recommendedName>
        <fullName evidence="3">Lipoprotein</fullName>
    </recommendedName>
</protein>